<dbReference type="AlphaFoldDB" id="A0A3P6T225"/>
<evidence type="ECO:0000313" key="2">
    <source>
        <dbReference type="Proteomes" id="UP000281553"/>
    </source>
</evidence>
<protein>
    <submittedName>
        <fullName evidence="1">Uncharacterized protein</fullName>
    </submittedName>
</protein>
<dbReference type="Proteomes" id="UP000281553">
    <property type="component" value="Unassembled WGS sequence"/>
</dbReference>
<sequence>MATTIIITSNTFTTEENTPDIPVAITLTTSVPITQNRDSSTICCHCYRTSIICIGLAVIHESIALRGVHHWQDLRHNFRAHTSAIRTSYTHSVITWAWSVIRGVMTALQYRHARKRKAFAHSHFAGGADTSSIITATYLAASSLS</sequence>
<evidence type="ECO:0000313" key="1">
    <source>
        <dbReference type="EMBL" id="VDK74495.1"/>
    </source>
</evidence>
<reference evidence="1 2" key="1">
    <citation type="submission" date="2018-11" db="EMBL/GenBank/DDBJ databases">
        <authorList>
            <consortium name="Pathogen Informatics"/>
        </authorList>
    </citation>
    <scope>NUCLEOTIDE SEQUENCE [LARGE SCALE GENOMIC DNA]</scope>
</reference>
<name>A0A3P6T225_DIBLA</name>
<organism evidence="1 2">
    <name type="scientific">Dibothriocephalus latus</name>
    <name type="common">Fish tapeworm</name>
    <name type="synonym">Diphyllobothrium latum</name>
    <dbReference type="NCBI Taxonomy" id="60516"/>
    <lineage>
        <taxon>Eukaryota</taxon>
        <taxon>Metazoa</taxon>
        <taxon>Spiralia</taxon>
        <taxon>Lophotrochozoa</taxon>
        <taxon>Platyhelminthes</taxon>
        <taxon>Cestoda</taxon>
        <taxon>Eucestoda</taxon>
        <taxon>Diphyllobothriidea</taxon>
        <taxon>Diphyllobothriidae</taxon>
        <taxon>Dibothriocephalus</taxon>
    </lineage>
</organism>
<dbReference type="EMBL" id="UYRU01042318">
    <property type="protein sequence ID" value="VDK74495.1"/>
    <property type="molecule type" value="Genomic_DNA"/>
</dbReference>
<accession>A0A3P6T225</accession>
<gene>
    <name evidence="1" type="ORF">DILT_LOCUS2586</name>
</gene>
<proteinExistence type="predicted"/>
<keyword evidence="2" id="KW-1185">Reference proteome</keyword>